<dbReference type="AlphaFoldDB" id="A0A1L7VWM9"/>
<sequence length="112" mass="12304">MSSPAASSHSRPLKSLLLLQLHGLIWRYFELSTPEKDALPKRGAVVTALATANPGLSPYLLAKDADMGRDCEGDMASLGGNPRVDIVRCWHTNESDWIRRYGCQDKPRVAIA</sequence>
<comment type="caution">
    <text evidence="1">The sequence shown here is derived from an EMBL/GenBank/DDBJ whole genome shotgun (WGS) entry which is preliminary data.</text>
</comment>
<dbReference type="RefSeq" id="XP_031085381.1">
    <property type="nucleotide sequence ID" value="XM_031219643.1"/>
</dbReference>
<keyword evidence="2" id="KW-1185">Reference proteome</keyword>
<evidence type="ECO:0000313" key="1">
    <source>
        <dbReference type="EMBL" id="CZR44847.1"/>
    </source>
</evidence>
<dbReference type="GeneID" id="42059457"/>
<evidence type="ECO:0000313" key="2">
    <source>
        <dbReference type="Proteomes" id="UP000183971"/>
    </source>
</evidence>
<organism evidence="1 2">
    <name type="scientific">Fusarium proliferatum (strain ET1)</name>
    <name type="common">Orchid endophyte fungus</name>
    <dbReference type="NCBI Taxonomy" id="1227346"/>
    <lineage>
        <taxon>Eukaryota</taxon>
        <taxon>Fungi</taxon>
        <taxon>Dikarya</taxon>
        <taxon>Ascomycota</taxon>
        <taxon>Pezizomycotina</taxon>
        <taxon>Sordariomycetes</taxon>
        <taxon>Hypocreomycetidae</taxon>
        <taxon>Hypocreales</taxon>
        <taxon>Nectriaceae</taxon>
        <taxon>Fusarium</taxon>
        <taxon>Fusarium fujikuroi species complex</taxon>
    </lineage>
</organism>
<reference evidence="2" key="1">
    <citation type="journal article" date="2016" name="Genome Biol. Evol.">
        <title>Comparative 'omics' of the Fusarium fujikuroi species complex highlights differences in genetic potential and metabolite synthesis.</title>
        <authorList>
            <person name="Niehaus E.-M."/>
            <person name="Muensterkoetter M."/>
            <person name="Proctor R.H."/>
            <person name="Brown D.W."/>
            <person name="Sharon A."/>
            <person name="Idan Y."/>
            <person name="Oren-Young L."/>
            <person name="Sieber C.M."/>
            <person name="Novak O."/>
            <person name="Pencik A."/>
            <person name="Tarkowska D."/>
            <person name="Hromadova K."/>
            <person name="Freeman S."/>
            <person name="Maymon M."/>
            <person name="Elazar M."/>
            <person name="Youssef S.A."/>
            <person name="El-Shabrawy E.S.M."/>
            <person name="Shalaby A.B.A."/>
            <person name="Houterman P."/>
            <person name="Brock N.L."/>
            <person name="Burkhardt I."/>
            <person name="Tsavkelova E.A."/>
            <person name="Dickschat J.S."/>
            <person name="Galuszka P."/>
            <person name="Gueldener U."/>
            <person name="Tudzynski B."/>
        </authorList>
    </citation>
    <scope>NUCLEOTIDE SEQUENCE [LARGE SCALE GENOMIC DNA]</scope>
    <source>
        <strain evidence="2">ET1</strain>
    </source>
</reference>
<dbReference type="VEuPathDB" id="FungiDB:FPRO_14599"/>
<proteinExistence type="predicted"/>
<protein>
    <submittedName>
        <fullName evidence="1">Uncharacterized protein</fullName>
    </submittedName>
</protein>
<accession>A0A1L7VWM9</accession>
<gene>
    <name evidence="1" type="ORF">FPRO_14599</name>
</gene>
<dbReference type="EMBL" id="FJOF01000008">
    <property type="protein sequence ID" value="CZR44847.1"/>
    <property type="molecule type" value="Genomic_DNA"/>
</dbReference>
<dbReference type="Proteomes" id="UP000183971">
    <property type="component" value="Unassembled WGS sequence"/>
</dbReference>
<name>A0A1L7VWM9_FUSPR</name>